<keyword evidence="1" id="KW-0677">Repeat</keyword>
<feature type="repeat" description="ANK" evidence="3">
    <location>
        <begin position="90"/>
        <end position="122"/>
    </location>
</feature>
<dbReference type="SMART" id="SM00248">
    <property type="entry name" value="ANK"/>
    <property type="match status" value="8"/>
</dbReference>
<dbReference type="PROSITE" id="PS50297">
    <property type="entry name" value="ANK_REP_REGION"/>
    <property type="match status" value="3"/>
</dbReference>
<comment type="caution">
    <text evidence="4">The sequence shown here is derived from an EMBL/GenBank/DDBJ whole genome shotgun (WGS) entry which is preliminary data.</text>
</comment>
<dbReference type="PANTHER" id="PTHR24198">
    <property type="entry name" value="ANKYRIN REPEAT AND PROTEIN KINASE DOMAIN-CONTAINING PROTEIN"/>
    <property type="match status" value="1"/>
</dbReference>
<feature type="repeat" description="ANK" evidence="3">
    <location>
        <begin position="274"/>
        <end position="306"/>
    </location>
</feature>
<dbReference type="PROSITE" id="PS50088">
    <property type="entry name" value="ANK_REPEAT"/>
    <property type="match status" value="5"/>
</dbReference>
<dbReference type="InterPro" id="IPR002110">
    <property type="entry name" value="Ankyrin_rpt"/>
</dbReference>
<evidence type="ECO:0000313" key="5">
    <source>
        <dbReference type="Proteomes" id="UP000770661"/>
    </source>
</evidence>
<keyword evidence="2 3" id="KW-0040">ANK repeat</keyword>
<dbReference type="InterPro" id="IPR036770">
    <property type="entry name" value="Ankyrin_rpt-contain_sf"/>
</dbReference>
<name>A0A8J4YST2_CHIOP</name>
<dbReference type="PANTHER" id="PTHR24198:SF165">
    <property type="entry name" value="ANKYRIN REPEAT-CONTAINING PROTEIN-RELATED"/>
    <property type="match status" value="1"/>
</dbReference>
<evidence type="ECO:0000313" key="4">
    <source>
        <dbReference type="EMBL" id="KAG0728151.1"/>
    </source>
</evidence>
<dbReference type="Gene3D" id="1.25.40.20">
    <property type="entry name" value="Ankyrin repeat-containing domain"/>
    <property type="match status" value="2"/>
</dbReference>
<sequence>MRRVFNLFHKKKHSLVRDLTFKSSSNDGHDNAAVVTLSDEDTGDATTNTCDIHTDQRISALFNAIQRHDVEDVKALVQDSAIGLLETPCGGLTPLLVACHTRHLPILKLLLQHHARTEAEDHQGSTALHTAICDGWIEGVTELLKHGASPCLQDASAPASALCVAETPLRAAVRTGNVTVLQLILKHHPNTSVMDSEEGSLLHLAARSHQPHMVKFLLMEHKSLEILRSCGQNGDSVMHAVLQKSSKAKDENPFLETLRMFFEAGVDVNVKNNHGETPLFLAARRRLPKCTELLISFGADLFAMTQWGQSVLHGACLGGCALCLNILLKASRLDHLVTLPDLEGVQPFHCAVRSSSIDCCELLLTNGDHLTHTDAEGTSRCSLLLQHFPSTSSSQLLTRIFNSHISLSDDPPYDRNSHVIFDYSQILSSSNTTFRVPLLRILITIKGVFSNIHW</sequence>
<dbReference type="Pfam" id="PF12796">
    <property type="entry name" value="Ank_2"/>
    <property type="match status" value="2"/>
</dbReference>
<accession>A0A8J4YST2</accession>
<feature type="repeat" description="ANK" evidence="3">
    <location>
        <begin position="123"/>
        <end position="155"/>
    </location>
</feature>
<reference evidence="4" key="1">
    <citation type="submission" date="2020-07" db="EMBL/GenBank/DDBJ databases">
        <title>The High-quality genome of the commercially important snow crab, Chionoecetes opilio.</title>
        <authorList>
            <person name="Jeong J.-H."/>
            <person name="Ryu S."/>
        </authorList>
    </citation>
    <scope>NUCLEOTIDE SEQUENCE</scope>
    <source>
        <strain evidence="4">MADBK_172401_WGS</strain>
        <tissue evidence="4">Digestive gland</tissue>
    </source>
</reference>
<dbReference type="Proteomes" id="UP000770661">
    <property type="component" value="Unassembled WGS sequence"/>
</dbReference>
<gene>
    <name evidence="4" type="primary">Ank3_1</name>
    <name evidence="4" type="ORF">GWK47_003816</name>
</gene>
<protein>
    <submittedName>
        <fullName evidence="4">Ankyrin-3</fullName>
    </submittedName>
</protein>
<evidence type="ECO:0000256" key="1">
    <source>
        <dbReference type="ARBA" id="ARBA00022737"/>
    </source>
</evidence>
<organism evidence="4 5">
    <name type="scientific">Chionoecetes opilio</name>
    <name type="common">Atlantic snow crab</name>
    <name type="synonym">Cancer opilio</name>
    <dbReference type="NCBI Taxonomy" id="41210"/>
    <lineage>
        <taxon>Eukaryota</taxon>
        <taxon>Metazoa</taxon>
        <taxon>Ecdysozoa</taxon>
        <taxon>Arthropoda</taxon>
        <taxon>Crustacea</taxon>
        <taxon>Multicrustacea</taxon>
        <taxon>Malacostraca</taxon>
        <taxon>Eumalacostraca</taxon>
        <taxon>Eucarida</taxon>
        <taxon>Decapoda</taxon>
        <taxon>Pleocyemata</taxon>
        <taxon>Brachyura</taxon>
        <taxon>Eubrachyura</taxon>
        <taxon>Majoidea</taxon>
        <taxon>Majidae</taxon>
        <taxon>Chionoecetes</taxon>
    </lineage>
</organism>
<dbReference type="AlphaFoldDB" id="A0A8J4YST2"/>
<evidence type="ECO:0000256" key="2">
    <source>
        <dbReference type="ARBA" id="ARBA00023043"/>
    </source>
</evidence>
<keyword evidence="5" id="KW-1185">Reference proteome</keyword>
<dbReference type="OrthoDB" id="5402602at2759"/>
<feature type="repeat" description="ANK" evidence="3">
    <location>
        <begin position="164"/>
        <end position="196"/>
    </location>
</feature>
<proteinExistence type="predicted"/>
<feature type="repeat" description="ANK" evidence="3">
    <location>
        <begin position="343"/>
        <end position="375"/>
    </location>
</feature>
<dbReference type="SUPFAM" id="SSF48403">
    <property type="entry name" value="Ankyrin repeat"/>
    <property type="match status" value="1"/>
</dbReference>
<evidence type="ECO:0000256" key="3">
    <source>
        <dbReference type="PROSITE-ProRule" id="PRU00023"/>
    </source>
</evidence>
<dbReference type="EMBL" id="JACEEZ010002571">
    <property type="protein sequence ID" value="KAG0728151.1"/>
    <property type="molecule type" value="Genomic_DNA"/>
</dbReference>